<sequence length="102" mass="11620">MNKEIFDGLLLDEQKELTLNDLSLACSRSAEWVIELVDEGVIEPLVYPCTQWRFESNSLQRAHTAMRLQRDLGINLAGVALAIDLLDKITDLESRLRCIHKP</sequence>
<evidence type="ECO:0000313" key="1">
    <source>
        <dbReference type="EMBL" id="VAW52889.1"/>
    </source>
</evidence>
<gene>
    <name evidence="1" type="ORF">MNBD_GAMMA07-1929</name>
</gene>
<dbReference type="Gene3D" id="1.10.1660.10">
    <property type="match status" value="1"/>
</dbReference>
<protein>
    <submittedName>
        <fullName evidence="1">Chaperone-modulator protein CbpM</fullName>
    </submittedName>
</protein>
<accession>A0A3B0WUN3</accession>
<dbReference type="AlphaFoldDB" id="A0A3B0WUN3"/>
<organism evidence="1">
    <name type="scientific">hydrothermal vent metagenome</name>
    <dbReference type="NCBI Taxonomy" id="652676"/>
    <lineage>
        <taxon>unclassified sequences</taxon>
        <taxon>metagenomes</taxon>
        <taxon>ecological metagenomes</taxon>
    </lineage>
</organism>
<name>A0A3B0WUN3_9ZZZZ</name>
<dbReference type="EMBL" id="UOFF01000009">
    <property type="protein sequence ID" value="VAW52889.1"/>
    <property type="molecule type" value="Genomic_DNA"/>
</dbReference>
<reference evidence="1" key="1">
    <citation type="submission" date="2018-06" db="EMBL/GenBank/DDBJ databases">
        <authorList>
            <person name="Zhirakovskaya E."/>
        </authorList>
    </citation>
    <scope>NUCLEOTIDE SEQUENCE</scope>
</reference>
<dbReference type="Pfam" id="PF13591">
    <property type="entry name" value="MerR_2"/>
    <property type="match status" value="1"/>
</dbReference>
<proteinExistence type="predicted"/>